<dbReference type="EMBL" id="MU853752">
    <property type="protein sequence ID" value="KAK3946196.1"/>
    <property type="molecule type" value="Genomic_DNA"/>
</dbReference>
<dbReference type="Proteomes" id="UP001303473">
    <property type="component" value="Unassembled WGS sequence"/>
</dbReference>
<keyword evidence="2" id="KW-1185">Reference proteome</keyword>
<dbReference type="AlphaFoldDB" id="A0AAN6NJD4"/>
<dbReference type="PANTHER" id="PTHR35895">
    <property type="entry name" value="CHROMOSOME 16, WHOLE GENOME SHOTGUN SEQUENCE"/>
    <property type="match status" value="1"/>
</dbReference>
<comment type="caution">
    <text evidence="1">The sequence shown here is derived from an EMBL/GenBank/DDBJ whole genome shotgun (WGS) entry which is preliminary data.</text>
</comment>
<accession>A0AAN6NJD4</accession>
<protein>
    <submittedName>
        <fullName evidence="1">Uncharacterized protein</fullName>
    </submittedName>
</protein>
<dbReference type="GO" id="GO:0000329">
    <property type="term" value="C:fungal-type vacuole membrane"/>
    <property type="evidence" value="ECO:0007669"/>
    <property type="project" value="InterPro"/>
</dbReference>
<organism evidence="1 2">
    <name type="scientific">Diplogelasinospora grovesii</name>
    <dbReference type="NCBI Taxonomy" id="303347"/>
    <lineage>
        <taxon>Eukaryota</taxon>
        <taxon>Fungi</taxon>
        <taxon>Dikarya</taxon>
        <taxon>Ascomycota</taxon>
        <taxon>Pezizomycotina</taxon>
        <taxon>Sordariomycetes</taxon>
        <taxon>Sordariomycetidae</taxon>
        <taxon>Sordariales</taxon>
        <taxon>Diplogelasinosporaceae</taxon>
        <taxon>Diplogelasinospora</taxon>
    </lineage>
</organism>
<dbReference type="InterPro" id="IPR022185">
    <property type="entry name" value="DUF3712"/>
</dbReference>
<name>A0AAN6NJD4_9PEZI</name>
<dbReference type="PANTHER" id="PTHR35895:SF1">
    <property type="entry name" value="LIPID-BINDING SERUM GLYCOPROTEIN C-TERMINAL DOMAIN-CONTAINING PROTEIN"/>
    <property type="match status" value="1"/>
</dbReference>
<reference evidence="2" key="1">
    <citation type="journal article" date="2023" name="Mol. Phylogenet. Evol.">
        <title>Genome-scale phylogeny and comparative genomics of the fungal order Sordariales.</title>
        <authorList>
            <person name="Hensen N."/>
            <person name="Bonometti L."/>
            <person name="Westerberg I."/>
            <person name="Brannstrom I.O."/>
            <person name="Guillou S."/>
            <person name="Cros-Aarteil S."/>
            <person name="Calhoun S."/>
            <person name="Haridas S."/>
            <person name="Kuo A."/>
            <person name="Mondo S."/>
            <person name="Pangilinan J."/>
            <person name="Riley R."/>
            <person name="LaButti K."/>
            <person name="Andreopoulos B."/>
            <person name="Lipzen A."/>
            <person name="Chen C."/>
            <person name="Yan M."/>
            <person name="Daum C."/>
            <person name="Ng V."/>
            <person name="Clum A."/>
            <person name="Steindorff A."/>
            <person name="Ohm R.A."/>
            <person name="Martin F."/>
            <person name="Silar P."/>
            <person name="Natvig D.O."/>
            <person name="Lalanne C."/>
            <person name="Gautier V."/>
            <person name="Ament-Velasquez S.L."/>
            <person name="Kruys A."/>
            <person name="Hutchinson M.I."/>
            <person name="Powell A.J."/>
            <person name="Barry K."/>
            <person name="Miller A.N."/>
            <person name="Grigoriev I.V."/>
            <person name="Debuchy R."/>
            <person name="Gladieux P."/>
            <person name="Hiltunen Thoren M."/>
            <person name="Johannesson H."/>
        </authorList>
    </citation>
    <scope>NUCLEOTIDE SEQUENCE [LARGE SCALE GENOMIC DNA]</scope>
    <source>
        <strain evidence="2">CBS 340.73</strain>
    </source>
</reference>
<evidence type="ECO:0000313" key="2">
    <source>
        <dbReference type="Proteomes" id="UP001303473"/>
    </source>
</evidence>
<sequence length="252" mass="27930">MDTIVQYILDQSKLDVTLIGIKNATHDSFHLSIESRVTGTGPIGATMAPMEVDLTFDKACFGKLMLPEVRTRPGGTQVNIYDQPIKIINMAAFKRFVESLMRDEHLVLTLDNGACTIKAMFLTGRCTYRKDVHIKGMNGPPTKISRTDEGTNILAVHNQSPLEIDHGVSLFEIRDGDTVLAELKGPMQIKRGGFEFTQNITRRDKPVSASNPTGNVLLVGTGVEDNSAWTNETLKYIRTPLELTDKFVSLYT</sequence>
<dbReference type="Pfam" id="PF12505">
    <property type="entry name" value="DUF3712"/>
    <property type="match status" value="1"/>
</dbReference>
<dbReference type="InterPro" id="IPR046368">
    <property type="entry name" value="Tag1"/>
</dbReference>
<proteinExistence type="predicted"/>
<gene>
    <name evidence="1" type="ORF">QBC46DRAFT_369102</name>
</gene>
<evidence type="ECO:0000313" key="1">
    <source>
        <dbReference type="EMBL" id="KAK3946196.1"/>
    </source>
</evidence>